<accession>A0A701V4G6</accession>
<gene>
    <name evidence="1" type="ORF">G0B47_01805</name>
    <name evidence="2" type="ORF">GND67_000805</name>
</gene>
<evidence type="ECO:0000313" key="2">
    <source>
        <dbReference type="EMBL" id="HAE3249052.1"/>
    </source>
</evidence>
<organism evidence="1">
    <name type="scientific">Salmonella enterica subsp. salamae serovar 48:d:z6</name>
    <dbReference type="NCBI Taxonomy" id="1151170"/>
    <lineage>
        <taxon>Bacteria</taxon>
        <taxon>Pseudomonadati</taxon>
        <taxon>Pseudomonadota</taxon>
        <taxon>Gammaproteobacteria</taxon>
        <taxon>Enterobacterales</taxon>
        <taxon>Enterobacteriaceae</taxon>
        <taxon>Salmonella</taxon>
    </lineage>
</organism>
<dbReference type="AlphaFoldDB" id="A0A701V4G6"/>
<reference evidence="1" key="1">
    <citation type="journal article" date="2018" name="Genome Biol.">
        <title>SKESA: strategic k-mer extension for scrupulous assemblies.</title>
        <authorList>
            <person name="Souvorov A."/>
            <person name="Agarwala R."/>
            <person name="Lipman D.J."/>
        </authorList>
    </citation>
    <scope>NUCLEOTIDE SEQUENCE</scope>
    <source>
        <strain evidence="1">3749-68</strain>
        <strain evidence="2">5202-64</strain>
    </source>
</reference>
<dbReference type="EMBL" id="DAAMGE010000001">
    <property type="protein sequence ID" value="HAC6540053.1"/>
    <property type="molecule type" value="Genomic_DNA"/>
</dbReference>
<sequence length="339" mass="39038">MKAKLLILIFITSAALIIAGYYDIFKYQIGRSVTAEWWVVNVQDKKEQISKDKKSNRIIFLAGSNGLFGLNSNIISNITEKNAINLAMHASLDISYYRMLLENNIIDGDIVILPLEYEYYFRKNAYSEWFINNMLAWGGEYLSWLPIDKKIEFASHVSALRVIEGVMASDKEMFIPKSVVHKYEGNVLNKNYGYNYTTLTQYGDMNVHTSGKTYSDKLLENIDHNPSSFSYSKNNRVISEYALSELNEIKKIVKNHSGRLYITWPVTMNTKYFNEFDSESVEFTDSIRNQLNKNGFNTICDNFYANIPSDLFFDSVYHPNSEGSNLRSTRLANCIKTIL</sequence>
<comment type="caution">
    <text evidence="1">The sequence shown here is derived from an EMBL/GenBank/DDBJ whole genome shotgun (WGS) entry which is preliminary data.</text>
</comment>
<evidence type="ECO:0000313" key="1">
    <source>
        <dbReference type="EMBL" id="HAC6540053.1"/>
    </source>
</evidence>
<protein>
    <recommendedName>
        <fullName evidence="3">SGNH/GDSL hydrolase family protein</fullName>
    </recommendedName>
</protein>
<reference evidence="1" key="2">
    <citation type="submission" date="2018-07" db="EMBL/GenBank/DDBJ databases">
        <authorList>
            <consortium name="NCBI Pathogen Detection Project"/>
        </authorList>
    </citation>
    <scope>NUCLEOTIDE SEQUENCE</scope>
    <source>
        <strain evidence="1">3749-68</strain>
        <strain evidence="2">5202-64</strain>
    </source>
</reference>
<proteinExistence type="predicted"/>
<name>A0A701V4G6_SALER</name>
<evidence type="ECO:0008006" key="3">
    <source>
        <dbReference type="Google" id="ProtNLM"/>
    </source>
</evidence>
<dbReference type="EMBL" id="DAARNL010000002">
    <property type="protein sequence ID" value="HAE3249052.1"/>
    <property type="molecule type" value="Genomic_DNA"/>
</dbReference>